<dbReference type="PATRIC" id="fig|1042209.11.peg.591"/>
<evidence type="ECO:0000313" key="2">
    <source>
        <dbReference type="Proteomes" id="UP000022611"/>
    </source>
</evidence>
<organism evidence="1 2">
    <name type="scientific">Pseudomonas fluorescens HK44</name>
    <dbReference type="NCBI Taxonomy" id="1042209"/>
    <lineage>
        <taxon>Bacteria</taxon>
        <taxon>Pseudomonadati</taxon>
        <taxon>Pseudomonadota</taxon>
        <taxon>Gammaproteobacteria</taxon>
        <taxon>Pseudomonadales</taxon>
        <taxon>Pseudomonadaceae</taxon>
        <taxon>Pseudomonas</taxon>
    </lineage>
</organism>
<proteinExistence type="predicted"/>
<protein>
    <recommendedName>
        <fullName evidence="3">DUF1566 domain-containing protein</fullName>
    </recommendedName>
</protein>
<dbReference type="HOGENOM" id="CLU_116181_0_0_6"/>
<name>A0A010RTY9_PSEFL</name>
<comment type="caution">
    <text evidence="1">The sequence shown here is derived from an EMBL/GenBank/DDBJ whole genome shotgun (WGS) entry which is preliminary data.</text>
</comment>
<evidence type="ECO:0008006" key="3">
    <source>
        <dbReference type="Google" id="ProtNLM"/>
    </source>
</evidence>
<gene>
    <name evidence="1" type="ORF">HK44_020345</name>
</gene>
<accession>A0A010RTY9</accession>
<sequence>MSSQSHQPTVQPIAPTNIPALGAEWPGQGGFNGGLVATRGDVPAHYLIIAAKDVGSLEWGGRGVEVEGLSKTDGYSNTQVLIGNDDERKYPAADACAEHQADGHHDFYLPACAELYHCWVNVPELFAKDCYWSSSQRSASFAFGMTFADGTQTYNDKGNELRVRPVRRFFI</sequence>
<dbReference type="RefSeq" id="WP_024264684.1">
    <property type="nucleotide sequence ID" value="NZ_AFOY02000004.1"/>
</dbReference>
<dbReference type="EMBL" id="AFOY02000004">
    <property type="protein sequence ID" value="EXF95761.1"/>
    <property type="molecule type" value="Genomic_DNA"/>
</dbReference>
<evidence type="ECO:0000313" key="1">
    <source>
        <dbReference type="EMBL" id="EXF95761.1"/>
    </source>
</evidence>
<dbReference type="AlphaFoldDB" id="A0A010RTY9"/>
<reference evidence="1 2" key="1">
    <citation type="journal article" date="2011" name="J. Bacteriol.">
        <title>Draft genome sequence of the polycyclic aromatic hydrocarbon-degrading, genetically engineered bioluminescent bioreporter Pseudomonas fluorescens HK44.</title>
        <authorList>
            <person name="Chauhan A."/>
            <person name="Layton A.C."/>
            <person name="Williams D.E."/>
            <person name="Smartt A.E."/>
            <person name="Ripp S."/>
            <person name="Karpinets T.V."/>
            <person name="Brown S.D."/>
            <person name="Sayler G.S."/>
        </authorList>
    </citation>
    <scope>NUCLEOTIDE SEQUENCE [LARGE SCALE GENOMIC DNA]</scope>
    <source>
        <strain evidence="1 2">HK44</strain>
    </source>
</reference>
<dbReference type="Proteomes" id="UP000022611">
    <property type="component" value="Unassembled WGS sequence"/>
</dbReference>